<dbReference type="AlphaFoldDB" id="I3ZFW1"/>
<accession>I3ZFW1</accession>
<dbReference type="Proteomes" id="UP000006056">
    <property type="component" value="Chromosome"/>
</dbReference>
<organism evidence="1 2">
    <name type="scientific">Terriglobus roseus (strain DSM 18391 / NRRL B-41598 / KBS 63)</name>
    <dbReference type="NCBI Taxonomy" id="926566"/>
    <lineage>
        <taxon>Bacteria</taxon>
        <taxon>Pseudomonadati</taxon>
        <taxon>Acidobacteriota</taxon>
        <taxon>Terriglobia</taxon>
        <taxon>Terriglobales</taxon>
        <taxon>Acidobacteriaceae</taxon>
        <taxon>Terriglobus</taxon>
    </lineage>
</organism>
<protein>
    <submittedName>
        <fullName evidence="1">Flagellar biosynthesis protein, FliO</fullName>
    </submittedName>
</protein>
<dbReference type="HOGENOM" id="CLU_2385129_0_0_0"/>
<keyword evidence="2" id="KW-1185">Reference proteome</keyword>
<reference evidence="1 2" key="1">
    <citation type="submission" date="2012-06" db="EMBL/GenBank/DDBJ databases">
        <title>Complete genome of Terriglobus roseus DSM 18391.</title>
        <authorList>
            <consortium name="US DOE Joint Genome Institute (JGI-PGF)"/>
            <person name="Lucas S."/>
            <person name="Copeland A."/>
            <person name="Lapidus A."/>
            <person name="Glavina del Rio T."/>
            <person name="Dalin E."/>
            <person name="Tice H."/>
            <person name="Bruce D."/>
            <person name="Goodwin L."/>
            <person name="Pitluck S."/>
            <person name="Peters L."/>
            <person name="Mikhailova N."/>
            <person name="Munk A.C.C."/>
            <person name="Kyrpides N."/>
            <person name="Mavromatis K."/>
            <person name="Ivanova N."/>
            <person name="Brettin T."/>
            <person name="Detter J.C."/>
            <person name="Han C."/>
            <person name="Larimer F."/>
            <person name="Land M."/>
            <person name="Hauser L."/>
            <person name="Markowitz V."/>
            <person name="Cheng J.-F."/>
            <person name="Hugenholtz P."/>
            <person name="Woyke T."/>
            <person name="Wu D."/>
            <person name="Brambilla E."/>
            <person name="Klenk H.-P."/>
            <person name="Eisen J.A."/>
        </authorList>
    </citation>
    <scope>NUCLEOTIDE SEQUENCE [LARGE SCALE GENOMIC DNA]</scope>
    <source>
        <strain evidence="2">DSM 18391 / NRRL B-41598 / KBS 63</strain>
    </source>
</reference>
<evidence type="ECO:0000313" key="1">
    <source>
        <dbReference type="EMBL" id="AFL88129.1"/>
    </source>
</evidence>
<keyword evidence="1" id="KW-0966">Cell projection</keyword>
<dbReference type="OrthoDB" id="123378at2"/>
<keyword evidence="1" id="KW-0969">Cilium</keyword>
<dbReference type="KEGG" id="trs:Terro_1837"/>
<sequence>MNVSTVSDGRSLMKLATSLRSKLAKSAAGLIGSRRPSGHSLQIRETLSLGIKRQVFLIECDGQRFLITAAGDSISSPVSLAIGSAARCEETPQL</sequence>
<dbReference type="EMBL" id="CP003379">
    <property type="protein sequence ID" value="AFL88129.1"/>
    <property type="molecule type" value="Genomic_DNA"/>
</dbReference>
<gene>
    <name evidence="1" type="ordered locus">Terro_1837</name>
</gene>
<dbReference type="STRING" id="926566.Terro_1837"/>
<keyword evidence="1" id="KW-0282">Flagellum</keyword>
<name>I3ZFW1_TERRK</name>
<dbReference type="PATRIC" id="fig|926566.3.peg.1814"/>
<evidence type="ECO:0000313" key="2">
    <source>
        <dbReference type="Proteomes" id="UP000006056"/>
    </source>
</evidence>
<proteinExistence type="predicted"/>